<evidence type="ECO:0000313" key="3">
    <source>
        <dbReference type="EMBL" id="GGF34501.1"/>
    </source>
</evidence>
<dbReference type="InterPro" id="IPR013491">
    <property type="entry name" value="Tape_meas_N"/>
</dbReference>
<comment type="caution">
    <text evidence="3">The sequence shown here is derived from an EMBL/GenBank/DDBJ whole genome shotgun (WGS) entry which is preliminary data.</text>
</comment>
<evidence type="ECO:0000259" key="2">
    <source>
        <dbReference type="Pfam" id="PF20155"/>
    </source>
</evidence>
<feature type="coiled-coil region" evidence="1">
    <location>
        <begin position="1203"/>
        <end position="1242"/>
    </location>
</feature>
<keyword evidence="1" id="KW-0175">Coiled coil</keyword>
<evidence type="ECO:0000313" key="4">
    <source>
        <dbReference type="Proteomes" id="UP000647339"/>
    </source>
</evidence>
<feature type="coiled-coil region" evidence="1">
    <location>
        <begin position="914"/>
        <end position="941"/>
    </location>
</feature>
<dbReference type="PANTHER" id="PTHR45615">
    <property type="entry name" value="MYOSIN HEAVY CHAIN, NON-MUSCLE"/>
    <property type="match status" value="1"/>
</dbReference>
<dbReference type="EMBL" id="BMIU01000010">
    <property type="protein sequence ID" value="GGF34501.1"/>
    <property type="molecule type" value="Genomic_DNA"/>
</dbReference>
<feature type="coiled-coil region" evidence="1">
    <location>
        <begin position="629"/>
        <end position="853"/>
    </location>
</feature>
<feature type="domain" description="Tape measure protein N-terminal" evidence="2">
    <location>
        <begin position="230"/>
        <end position="415"/>
    </location>
</feature>
<dbReference type="NCBIfam" id="TIGR02675">
    <property type="entry name" value="tape_meas_nterm"/>
    <property type="match status" value="1"/>
</dbReference>
<sequence length="1554" mass="175188">MAVQVNDGGLYWKAGIDTSGLERDAKKVEDIFDGLTKEQANQEKKLLSKLSQNYREVYQDGLRAFQQMTPEMQKQLSILQSFQTELSQVSSAQKKLDSQFQKGRISQVEYNRATAGLSVRTQELKTNIEQYSNSIRANNAVMNAANGSIDQKRAKLQQLQKSYTALSESERQNAAVGGRLEKQIRSLDKEITKLDRSMKGARSSGKVLNQILLATTGLFTIQQGSRLVNDIIQVRGEIEKLQVSFETMLQSKADAERLMADIVQIATSTPFKLTEVADATKQLLAYGFAQEEIKGELLAIGNVASGVGATFQEVAYAYGTLKTQGRAFARDIRQFTTRGIPVVRELAEQFNVTEKEINEMVSAGKIGFPEVQKAFQSLTTEGGIFFNLMEKQSETVTGQIAKLQDRLQLMFNEIGKSNEGLIKGGIQSISFLIENYERVIDTIGVLVTAYGSYRAALVITQALEAAVTAGEIKSVSVKGLLRLATLNLQKAQALLNTTMLANPYVAVATALGVLVGAFVFLRDEVEEVEKSQDRLNRLYTDVNNSVSEQQAKIGQLVSILQDQNVAESVRLKAYKDLNNISPDIVRGLSFEEAKTKDLTAAIYGYINALRDRREEEALINEGVTIAQKRAELEQRLIDQQERLNQLRKESQTLSSSGAASNSGQIAAANREIQTTQENLSRLLQSQEDINRKLGDTFDDTSESVQKQIEFYKQVQKAFKDTSSEYKQYEDEIQKLREKLTDTEDQPERAAQNKAYFEQIIQENTEGLNALDKSADDFEKRAKEYREKILSAQQNLEAFSTKSDKKEQNEAVKEREEVLKELEKLEDKYYKKSFERGEQEIRDTERRFKELRELAVKNGLGGRVVDRIDSLEDRATGDIAYRTETSLLEDELKKREQLYREYTDYVNDFGIQAARERYGVELEEVKSYIEKAQKEYQNLASTPAGDRSGVEQERLEFLQEVLDKEKEYQNKQYDQLLLSVQNYEQKRNALTEQYQRERAEIVSRGDFEYLQEFDRQFKEQITKLNEEAAINVTGFQKFFDNIETMSRSAALEGIAQLRKEFEKLFKKGLIDEGQLDNFITFLRNAEENVQNELPEGLSEISSQLNDIVGTIGDVNSGFGQTLRVVSDLIQRTAQVKTNIEAFKTAQSTGNALGAIGAGLGIAGGVFAGIQAVAGIVNSISQQSRLAEQQVLEFQSKVEKGELRLNALYRERRALAAEIENSMTKNFQSQTNALQQNIREINEEFNGIFGQLTRSVSGEDLSKLNDSFYQDSNNLFKKYMDKLGDSVYEVEPRIERGFLGIGKTVVRQFESLAGMSYENIEKIYDQLTPQAKELFDQLKEQRAEMEEWTQQLEELREAYKDALVGGIDGLSIADTIIEGFRQGKRAAEDFGTDLEEIVRNAMLEGFKYRILEEPLNKIIDQFGEDALDGLDNNEIEKFVKSVNGVITSSGPAFDAMNKALSEVGISLEETQSNAGSAVGSIQRSITEETGSELAGLFRSFYDNQKIANNYLFEQLQIGLQQVNYLQEIAQWQARSYKELVSINRNTKGNSNGYDRP</sequence>
<dbReference type="RefSeq" id="WP_137401841.1">
    <property type="nucleotide sequence ID" value="NZ_BMIU01000010.1"/>
</dbReference>
<feature type="coiled-coil region" evidence="1">
    <location>
        <begin position="142"/>
        <end position="169"/>
    </location>
</feature>
<name>A0ABQ1V1C2_9BACT</name>
<keyword evidence="4" id="KW-1185">Reference proteome</keyword>
<dbReference type="Pfam" id="PF20155">
    <property type="entry name" value="TMP_3"/>
    <property type="match status" value="1"/>
</dbReference>
<dbReference type="PANTHER" id="PTHR45615:SF80">
    <property type="entry name" value="GRIP DOMAIN-CONTAINING PROTEIN"/>
    <property type="match status" value="1"/>
</dbReference>
<gene>
    <name evidence="3" type="ORF">GCM10011339_23470</name>
</gene>
<proteinExistence type="predicted"/>
<feature type="coiled-coil region" evidence="1">
    <location>
        <begin position="1329"/>
        <end position="1363"/>
    </location>
</feature>
<feature type="coiled-coil region" evidence="1">
    <location>
        <begin position="972"/>
        <end position="999"/>
    </location>
</feature>
<protein>
    <recommendedName>
        <fullName evidence="2">Tape measure protein N-terminal domain-containing protein</fullName>
    </recommendedName>
</protein>
<accession>A0ABQ1V1C2</accession>
<reference evidence="4" key="1">
    <citation type="journal article" date="2019" name="Int. J. Syst. Evol. Microbiol.">
        <title>The Global Catalogue of Microorganisms (GCM) 10K type strain sequencing project: providing services to taxonomists for standard genome sequencing and annotation.</title>
        <authorList>
            <consortium name="The Broad Institute Genomics Platform"/>
            <consortium name="The Broad Institute Genome Sequencing Center for Infectious Disease"/>
            <person name="Wu L."/>
            <person name="Ma J."/>
        </authorList>
    </citation>
    <scope>NUCLEOTIDE SEQUENCE [LARGE SCALE GENOMIC DNA]</scope>
    <source>
        <strain evidence="4">CGMCC 1.15407</strain>
    </source>
</reference>
<organism evidence="3 4">
    <name type="scientific">Echinicola rosea</name>
    <dbReference type="NCBI Taxonomy" id="1807691"/>
    <lineage>
        <taxon>Bacteria</taxon>
        <taxon>Pseudomonadati</taxon>
        <taxon>Bacteroidota</taxon>
        <taxon>Cytophagia</taxon>
        <taxon>Cytophagales</taxon>
        <taxon>Cyclobacteriaceae</taxon>
        <taxon>Echinicola</taxon>
    </lineage>
</organism>
<dbReference type="Proteomes" id="UP000647339">
    <property type="component" value="Unassembled WGS sequence"/>
</dbReference>
<evidence type="ECO:0000256" key="1">
    <source>
        <dbReference type="SAM" id="Coils"/>
    </source>
</evidence>